<dbReference type="RefSeq" id="WP_379931143.1">
    <property type="nucleotide sequence ID" value="NZ_JBHUMM010000045.1"/>
</dbReference>
<feature type="chain" id="PRO_5046165970" evidence="5">
    <location>
        <begin position="23"/>
        <end position="444"/>
    </location>
</feature>
<comment type="caution">
    <text evidence="6">The sequence shown here is derived from an EMBL/GenBank/DDBJ whole genome shotgun (WGS) entry which is preliminary data.</text>
</comment>
<name>A0ABW5RFS3_9BACL</name>
<feature type="compositionally biased region" description="Low complexity" evidence="4">
    <location>
        <begin position="29"/>
        <end position="46"/>
    </location>
</feature>
<sequence length="444" mass="48574">MFTKKMMWSGLIILCMLFTVTACNSGNNNENSSGNNPSSSQANASGEADNGNAGSEAVKELEPEPDAKLLVWDGKDGLPFLQEIAKSFTEETGIPVEVQEQGAPEQIEKMRTDGPAGSAADIITLPHNDLGNAVSSGFVLPNDFYEEETRSEFIEAAVKAVTFDGMLYGYPRNMETYALFVNNDLVKGAPLETWEDVIQFSKSFNDVENNRYGFMMRLESLYFTYPFLTGYGGYIFGEDGTDPTDIGLNHEGSVKGLEVYKSLKEILPMAVSDASDDVKTALFEEGKLAINLDGVWNIGNFSNLDADISMIPLPKFDNGNPSVSFAGVKAYYVSAYSQYPKAARLFAHYVTTQEALLKNYEITGFIPARKGMAELDAIKADKMVVGALKQLEHSHPMPSIVEMGQVWTPFGNALQLIWDGADIKPALDKAVEDLKVGIDAQNNE</sequence>
<evidence type="ECO:0000313" key="6">
    <source>
        <dbReference type="EMBL" id="MFD2673556.1"/>
    </source>
</evidence>
<dbReference type="SUPFAM" id="SSF53850">
    <property type="entry name" value="Periplasmic binding protein-like II"/>
    <property type="match status" value="1"/>
</dbReference>
<dbReference type="Pfam" id="PF13416">
    <property type="entry name" value="SBP_bac_8"/>
    <property type="match status" value="1"/>
</dbReference>
<comment type="similarity">
    <text evidence="1">Belongs to the bacterial solute-binding protein 1 family.</text>
</comment>
<keyword evidence="3 5" id="KW-0732">Signal</keyword>
<organism evidence="6 7">
    <name type="scientific">Marinicrinis sediminis</name>
    <dbReference type="NCBI Taxonomy" id="1652465"/>
    <lineage>
        <taxon>Bacteria</taxon>
        <taxon>Bacillati</taxon>
        <taxon>Bacillota</taxon>
        <taxon>Bacilli</taxon>
        <taxon>Bacillales</taxon>
        <taxon>Paenibacillaceae</taxon>
    </lineage>
</organism>
<dbReference type="EMBL" id="JBHUMM010000045">
    <property type="protein sequence ID" value="MFD2673556.1"/>
    <property type="molecule type" value="Genomic_DNA"/>
</dbReference>
<proteinExistence type="inferred from homology"/>
<feature type="signal peptide" evidence="5">
    <location>
        <begin position="1"/>
        <end position="22"/>
    </location>
</feature>
<evidence type="ECO:0000256" key="3">
    <source>
        <dbReference type="ARBA" id="ARBA00022729"/>
    </source>
</evidence>
<gene>
    <name evidence="6" type="ORF">ACFSUC_18565</name>
</gene>
<feature type="region of interest" description="Disordered" evidence="4">
    <location>
        <begin position="29"/>
        <end position="62"/>
    </location>
</feature>
<evidence type="ECO:0000313" key="7">
    <source>
        <dbReference type="Proteomes" id="UP001597497"/>
    </source>
</evidence>
<dbReference type="CDD" id="cd13586">
    <property type="entry name" value="PBP2_Maltose_binding_like"/>
    <property type="match status" value="1"/>
</dbReference>
<dbReference type="PROSITE" id="PS51257">
    <property type="entry name" value="PROKAR_LIPOPROTEIN"/>
    <property type="match status" value="1"/>
</dbReference>
<keyword evidence="2" id="KW-0813">Transport</keyword>
<dbReference type="InterPro" id="IPR006059">
    <property type="entry name" value="SBP"/>
</dbReference>
<evidence type="ECO:0000256" key="2">
    <source>
        <dbReference type="ARBA" id="ARBA00022448"/>
    </source>
</evidence>
<evidence type="ECO:0000256" key="4">
    <source>
        <dbReference type="SAM" id="MobiDB-lite"/>
    </source>
</evidence>
<dbReference type="Proteomes" id="UP001597497">
    <property type="component" value="Unassembled WGS sequence"/>
</dbReference>
<protein>
    <submittedName>
        <fullName evidence="6">Extracellular solute-binding protein</fullName>
    </submittedName>
</protein>
<reference evidence="7" key="1">
    <citation type="journal article" date="2019" name="Int. J. Syst. Evol. Microbiol.">
        <title>The Global Catalogue of Microorganisms (GCM) 10K type strain sequencing project: providing services to taxonomists for standard genome sequencing and annotation.</title>
        <authorList>
            <consortium name="The Broad Institute Genomics Platform"/>
            <consortium name="The Broad Institute Genome Sequencing Center for Infectious Disease"/>
            <person name="Wu L."/>
            <person name="Ma J."/>
        </authorList>
    </citation>
    <scope>NUCLEOTIDE SEQUENCE [LARGE SCALE GENOMIC DNA]</scope>
    <source>
        <strain evidence="7">KCTC 33676</strain>
    </source>
</reference>
<keyword evidence="7" id="KW-1185">Reference proteome</keyword>
<dbReference type="PANTHER" id="PTHR30061:SF50">
    <property type="entry name" value="MALTOSE_MALTODEXTRIN-BINDING PERIPLASMIC PROTEIN"/>
    <property type="match status" value="1"/>
</dbReference>
<dbReference type="PANTHER" id="PTHR30061">
    <property type="entry name" value="MALTOSE-BINDING PERIPLASMIC PROTEIN"/>
    <property type="match status" value="1"/>
</dbReference>
<accession>A0ABW5RFS3</accession>
<evidence type="ECO:0000256" key="5">
    <source>
        <dbReference type="SAM" id="SignalP"/>
    </source>
</evidence>
<dbReference type="Gene3D" id="3.40.190.10">
    <property type="entry name" value="Periplasmic binding protein-like II"/>
    <property type="match status" value="2"/>
</dbReference>
<evidence type="ECO:0000256" key="1">
    <source>
        <dbReference type="ARBA" id="ARBA00008520"/>
    </source>
</evidence>